<accession>A0A6A5WMH6</accession>
<dbReference type="EMBL" id="ML977600">
    <property type="protein sequence ID" value="KAF1998836.1"/>
    <property type="molecule type" value="Genomic_DNA"/>
</dbReference>
<gene>
    <name evidence="1" type="ORF">P154DRAFT_602322</name>
</gene>
<evidence type="ECO:0000313" key="1">
    <source>
        <dbReference type="EMBL" id="KAF1998836.1"/>
    </source>
</evidence>
<dbReference type="Pfam" id="PF14087">
    <property type="entry name" value="DUF4267"/>
    <property type="match status" value="1"/>
</dbReference>
<protein>
    <submittedName>
        <fullName evidence="1">Uncharacterized protein</fullName>
    </submittedName>
</protein>
<dbReference type="Proteomes" id="UP000799779">
    <property type="component" value="Unassembled WGS sequence"/>
</dbReference>
<proteinExistence type="predicted"/>
<dbReference type="OrthoDB" id="2989864at2759"/>
<organism evidence="1 2">
    <name type="scientific">Amniculicola lignicola CBS 123094</name>
    <dbReference type="NCBI Taxonomy" id="1392246"/>
    <lineage>
        <taxon>Eukaryota</taxon>
        <taxon>Fungi</taxon>
        <taxon>Dikarya</taxon>
        <taxon>Ascomycota</taxon>
        <taxon>Pezizomycotina</taxon>
        <taxon>Dothideomycetes</taxon>
        <taxon>Pleosporomycetidae</taxon>
        <taxon>Pleosporales</taxon>
        <taxon>Amniculicolaceae</taxon>
        <taxon>Amniculicola</taxon>
    </lineage>
</organism>
<dbReference type="InterPro" id="IPR025363">
    <property type="entry name" value="DUF4267"/>
</dbReference>
<evidence type="ECO:0000313" key="2">
    <source>
        <dbReference type="Proteomes" id="UP000799779"/>
    </source>
</evidence>
<feature type="non-terminal residue" evidence="1">
    <location>
        <position position="1"/>
    </location>
</feature>
<sequence length="89" mass="9540">SEAALSTFGFPRSIAASKAALPIAKIEASRITTICIAIWGIYMRGHSEGRNILAASIGWMALVNRVVFCKEGAAGFVKWRPTYQGVVAL</sequence>
<name>A0A6A5WMH6_9PLEO</name>
<dbReference type="AlphaFoldDB" id="A0A6A5WMH6"/>
<keyword evidence="2" id="KW-1185">Reference proteome</keyword>
<reference evidence="1" key="1">
    <citation type="journal article" date="2020" name="Stud. Mycol.">
        <title>101 Dothideomycetes genomes: a test case for predicting lifestyles and emergence of pathogens.</title>
        <authorList>
            <person name="Haridas S."/>
            <person name="Albert R."/>
            <person name="Binder M."/>
            <person name="Bloem J."/>
            <person name="Labutti K."/>
            <person name="Salamov A."/>
            <person name="Andreopoulos B."/>
            <person name="Baker S."/>
            <person name="Barry K."/>
            <person name="Bills G."/>
            <person name="Bluhm B."/>
            <person name="Cannon C."/>
            <person name="Castanera R."/>
            <person name="Culley D."/>
            <person name="Daum C."/>
            <person name="Ezra D."/>
            <person name="Gonzalez J."/>
            <person name="Henrissat B."/>
            <person name="Kuo A."/>
            <person name="Liang C."/>
            <person name="Lipzen A."/>
            <person name="Lutzoni F."/>
            <person name="Magnuson J."/>
            <person name="Mondo S."/>
            <person name="Nolan M."/>
            <person name="Ohm R."/>
            <person name="Pangilinan J."/>
            <person name="Park H.-J."/>
            <person name="Ramirez L."/>
            <person name="Alfaro M."/>
            <person name="Sun H."/>
            <person name="Tritt A."/>
            <person name="Yoshinaga Y."/>
            <person name="Zwiers L.-H."/>
            <person name="Turgeon B."/>
            <person name="Goodwin S."/>
            <person name="Spatafora J."/>
            <person name="Crous P."/>
            <person name="Grigoriev I."/>
        </authorList>
    </citation>
    <scope>NUCLEOTIDE SEQUENCE</scope>
    <source>
        <strain evidence="1">CBS 123094</strain>
    </source>
</reference>